<comment type="caution">
    <text evidence="1">The sequence shown here is derived from an EMBL/GenBank/DDBJ whole genome shotgun (WGS) entry which is preliminary data.</text>
</comment>
<dbReference type="AlphaFoldDB" id="M3CDS7"/>
<proteinExistence type="predicted"/>
<evidence type="ECO:0000313" key="1">
    <source>
        <dbReference type="EMBL" id="EMF02232.1"/>
    </source>
</evidence>
<gene>
    <name evidence="1" type="ORF">H340_01989</name>
</gene>
<name>M3CDS7_STRM1</name>
<reference evidence="1 2" key="1">
    <citation type="journal article" date="2013" name="Genome Announc.">
        <title>Whole-Genome Shotgun Assembly and Analysis of the Genome of Streptomyces mobaraensis DSM 40847, a Strain for Industrial Production of Microbial Transglutaminase.</title>
        <authorList>
            <person name="Yang H."/>
            <person name="He T."/>
            <person name="Wu W."/>
            <person name="Zhu W."/>
            <person name="Lu B."/>
            <person name="Sun W."/>
        </authorList>
    </citation>
    <scope>NUCLEOTIDE SEQUENCE [LARGE SCALE GENOMIC DNA]</scope>
    <source>
        <strain evidence="1 2">DSM 40847</strain>
    </source>
</reference>
<sequence>MNPHHTADLLSAAVFARVFGSDALALLRRAAAAGVRIGISELRRGPRGRRGGER</sequence>
<dbReference type="PATRIC" id="fig|1223523.3.peg.401"/>
<protein>
    <submittedName>
        <fullName evidence="1">Uncharacterized protein</fullName>
    </submittedName>
</protein>
<accession>M3CDS7</accession>
<dbReference type="eggNOG" id="ENOG50329NJ">
    <property type="taxonomic scope" value="Bacteria"/>
</dbReference>
<dbReference type="EMBL" id="AORZ01000003">
    <property type="protein sequence ID" value="EMF02232.1"/>
    <property type="molecule type" value="Genomic_DNA"/>
</dbReference>
<organism evidence="1 2">
    <name type="scientific">Streptomyces mobaraensis (strain ATCC 29032 / DSM 40847 / JCM 4168 / NBRC 13819 / NCIMB 11159 / IPCR 16-22)</name>
    <dbReference type="NCBI Taxonomy" id="1223523"/>
    <lineage>
        <taxon>Bacteria</taxon>
        <taxon>Bacillati</taxon>
        <taxon>Actinomycetota</taxon>
        <taxon>Actinomycetes</taxon>
        <taxon>Kitasatosporales</taxon>
        <taxon>Streptomycetaceae</taxon>
        <taxon>Streptomyces</taxon>
    </lineage>
</organism>
<dbReference type="RefSeq" id="WP_004938510.1">
    <property type="nucleotide sequence ID" value="NZ_AORZ01000003.1"/>
</dbReference>
<evidence type="ECO:0000313" key="2">
    <source>
        <dbReference type="Proteomes" id="UP000011740"/>
    </source>
</evidence>
<dbReference type="Proteomes" id="UP000011740">
    <property type="component" value="Unassembled WGS sequence"/>
</dbReference>
<dbReference type="STRING" id="1223523.H340_01989"/>